<name>X6MF98_RETFI</name>
<keyword evidence="3" id="KW-1185">Reference proteome</keyword>
<evidence type="ECO:0000313" key="3">
    <source>
        <dbReference type="Proteomes" id="UP000023152"/>
    </source>
</evidence>
<dbReference type="InterPro" id="IPR011989">
    <property type="entry name" value="ARM-like"/>
</dbReference>
<evidence type="ECO:0000313" key="2">
    <source>
        <dbReference type="EMBL" id="ETO12092.1"/>
    </source>
</evidence>
<feature type="coiled-coil region" evidence="1">
    <location>
        <begin position="831"/>
        <end position="858"/>
    </location>
</feature>
<dbReference type="InterPro" id="IPR016024">
    <property type="entry name" value="ARM-type_fold"/>
</dbReference>
<reference evidence="2 3" key="1">
    <citation type="journal article" date="2013" name="Curr. Biol.">
        <title>The Genome of the Foraminiferan Reticulomyxa filosa.</title>
        <authorList>
            <person name="Glockner G."/>
            <person name="Hulsmann N."/>
            <person name="Schleicher M."/>
            <person name="Noegel A.A."/>
            <person name="Eichinger L."/>
            <person name="Gallinger C."/>
            <person name="Pawlowski J."/>
            <person name="Sierra R."/>
            <person name="Euteneuer U."/>
            <person name="Pillet L."/>
            <person name="Moustafa A."/>
            <person name="Platzer M."/>
            <person name="Groth M."/>
            <person name="Szafranski K."/>
            <person name="Schliwa M."/>
        </authorList>
    </citation>
    <scope>NUCLEOTIDE SEQUENCE [LARGE SCALE GENOMIC DNA]</scope>
</reference>
<dbReference type="PANTHER" id="PTHR12697">
    <property type="entry name" value="PBS LYASE HEAT-LIKE PROTEIN"/>
    <property type="match status" value="1"/>
</dbReference>
<organism evidence="2 3">
    <name type="scientific">Reticulomyxa filosa</name>
    <dbReference type="NCBI Taxonomy" id="46433"/>
    <lineage>
        <taxon>Eukaryota</taxon>
        <taxon>Sar</taxon>
        <taxon>Rhizaria</taxon>
        <taxon>Retaria</taxon>
        <taxon>Foraminifera</taxon>
        <taxon>Monothalamids</taxon>
        <taxon>Reticulomyxidae</taxon>
        <taxon>Reticulomyxa</taxon>
    </lineage>
</organism>
<protein>
    <submittedName>
        <fullName evidence="2">Phosphorylase</fullName>
    </submittedName>
</protein>
<dbReference type="EMBL" id="ASPP01021735">
    <property type="protein sequence ID" value="ETO12092.1"/>
    <property type="molecule type" value="Genomic_DNA"/>
</dbReference>
<dbReference type="Proteomes" id="UP000023152">
    <property type="component" value="Unassembled WGS sequence"/>
</dbReference>
<accession>X6MF98</accession>
<evidence type="ECO:0000256" key="1">
    <source>
        <dbReference type="SAM" id="Coils"/>
    </source>
</evidence>
<keyword evidence="1" id="KW-0175">Coiled coil</keyword>
<dbReference type="InterPro" id="IPR036770">
    <property type="entry name" value="Ankyrin_rpt-contain_sf"/>
</dbReference>
<dbReference type="SUPFAM" id="SSF48371">
    <property type="entry name" value="ARM repeat"/>
    <property type="match status" value="2"/>
</dbReference>
<dbReference type="GO" id="GO:0019135">
    <property type="term" value="F:deoxyhypusine monooxygenase activity"/>
    <property type="evidence" value="ECO:0007669"/>
    <property type="project" value="TreeGrafter"/>
</dbReference>
<proteinExistence type="predicted"/>
<dbReference type="Gene3D" id="1.25.10.10">
    <property type="entry name" value="Leucine-rich Repeat Variant"/>
    <property type="match status" value="4"/>
</dbReference>
<dbReference type="PANTHER" id="PTHR12697:SF20">
    <property type="entry name" value="HEAT REPEAT-CONTAINING PROTEIN 4"/>
    <property type="match status" value="1"/>
</dbReference>
<gene>
    <name evidence="2" type="ORF">RFI_25280</name>
</gene>
<comment type="caution">
    <text evidence="2">The sequence shown here is derived from an EMBL/GenBank/DDBJ whole genome shotgun (WGS) entry which is preliminary data.</text>
</comment>
<sequence length="1422" mass="166473">MRCLNVCKADTDSPILSRALQRCHKKLIGSFESILTGWINFKKIKGYICEDRPLNRMMELNLPNLQYVLTHPNIHQCIIHELNNLTNDEISRGQIDVFKCLCVSAQTTSVIAQWLQKHFQHSNRNIRKDCANALGTIAMKLDENQLESMAELIIDGFKTENFSYIDVYANLLSKLSLYFNEKQSSNIFHCSIDTLKDTDKNTCLSFSKAFKILATRLNEKQMNEVFDCLMKKTQYGENCECYEEALKVISLKLSKTKFDYYVKNLLTSFNNNQQSVRGLCARLLAEISVKVDEKQRGYIFNCLFSGLNDCSKDIRQLCEKLLEKIPARLNKIQLDNAFSYFINGLTKHGQDIVRQYCATALGNLSVKWDQEQLENITNCLMDILTKKNDKSVRWACERTLGITLERINQKKLEITFEYLMNELKNTKQYIRKSYINVLRIIVMKLNQTQLNAFFVDLVMNESKNENGRTRYLCTQITQKMLLLRFNEIQWSENIFNYFMNGLLGDPDKNVQYVCAESLGKLATKWDNQQFDNIYYCLINKFQDDNEDGLVRIACAESLGAMSKRMCQQQFDDTFKCLIKEFNNNENTIVHKYCVDSLEVLLVRLRDDFKDLHSELEEDEDRDVCASSTQSLEALVMILKNKRLNTILISFINGLKDDNESIRLHCSEELVKIFIQLHGKQLDDVFNSLANGCNDKNRDVRSSCRKAFEMMSMKLNNEQLNDAFKCLINIFNNEDDHIHDACANTLQEIAFQWKKKQIDCVFDCLVYELTTKDCNVCSSCANALGMIVMRLNDKQLCSLIKGLLKKKLTCAQRGVDMILQAMTNDIWKRFIMSVLKEKKNKKNEKRKQLTENEQIASNQKNEKKEIQLLTFALLIYTPRIQLNVDDTFTGLICWCNKQAMKWGFPIEQKWTNFDSISYPSLDNLSNGSQYNDTYPIIHEAIESNDISQIERALGYYININNVLQLAIRNKNWNIVRYCIEKGAWIDITFDIIKPLTPLQYIIKLSDKRKKIKDNNNESEKKNLEMVEMCKWILKKRTNFPMKQIEYAIDYVKDKLIDEDDQTSNDESDEKLLQEGASFLLGMSPTQLQEGLDSNSVYWTNTQSIESIKHNNTNKKQWDPIPFLIYRIFLLFEICVKLKQQGTININLPKHTTFEQIYEKGTKELQTQLTTYWDYNTTKILQHKYPELIDEWSWNIVDRVMNLKPMSLNECCEINYKFYLSLCKTSTSILIRLDNRWMGTVPLNTPHLKKVISINGNNYEAIQPYLVAFFPCDSSNIEQNKEWLKNYIKYAIELRNSDSTESMEHLYGNVSKPHSVLPLEGGWPSTTKNWPYRPIQTDINECYLRNHNVGYRIRLGDNIYQWFRDQERKFYHQGYIPVIKIQLKLFENFQQLKVLFDGCVLLVSPFFEFSFYWKFFFIAEEKKL</sequence>
<dbReference type="SUPFAM" id="SSF48403">
    <property type="entry name" value="Ankyrin repeat"/>
    <property type="match status" value="1"/>
</dbReference>